<dbReference type="Pfam" id="PF13403">
    <property type="entry name" value="Hint_2"/>
    <property type="match status" value="1"/>
</dbReference>
<protein>
    <submittedName>
        <fullName evidence="3">Hint domain-containing protein</fullName>
    </submittedName>
</protein>
<dbReference type="InterPro" id="IPR028992">
    <property type="entry name" value="Hedgehog/Intein_dom"/>
</dbReference>
<dbReference type="EMBL" id="JABXXR010000019">
    <property type="protein sequence ID" value="NVN39871.1"/>
    <property type="molecule type" value="Genomic_DNA"/>
</dbReference>
<dbReference type="Proteomes" id="UP000585665">
    <property type="component" value="Unassembled WGS sequence"/>
</dbReference>
<feature type="compositionally biased region" description="Basic and acidic residues" evidence="1">
    <location>
        <begin position="553"/>
        <end position="565"/>
    </location>
</feature>
<accession>A0A850PFH2</accession>
<keyword evidence="4" id="KW-1185">Reference proteome</keyword>
<evidence type="ECO:0000313" key="3">
    <source>
        <dbReference type="EMBL" id="NVN39871.1"/>
    </source>
</evidence>
<dbReference type="SUPFAM" id="SSF51294">
    <property type="entry name" value="Hedgehog/intein (Hint) domain"/>
    <property type="match status" value="1"/>
</dbReference>
<feature type="domain" description="Hedgehog/Intein (Hint)" evidence="2">
    <location>
        <begin position="208"/>
        <end position="341"/>
    </location>
</feature>
<reference evidence="3 4" key="1">
    <citation type="submission" date="2020-06" db="EMBL/GenBank/DDBJ databases">
        <title>Description of novel acetic acid bacteria.</title>
        <authorList>
            <person name="Sombolestani A."/>
        </authorList>
    </citation>
    <scope>NUCLEOTIDE SEQUENCE [LARGE SCALE GENOMIC DNA]</scope>
    <source>
        <strain evidence="3 4">LMG 27010</strain>
    </source>
</reference>
<sequence length="580" mass="62246">MSMIVVSATGQTAYSTFVKPAALTDAATISHITLTDPDMRACIADFTGLETLSALSVSNGAHLELTGEFSALRALASLEIDGGTLEIDGSTQKHALLNSLFIRSGGATVILGTGLEATPVLEVTEAQAGDGGQVTSHLDLIFSQATSVDAVYDARTNRTQLTSRNISDSRNGTSVILSGNPYRIITDAQGLGSKVFYGVSDANPGAKICFFPGSHVRTQRGEVLVEELMPGDMAVAHAAQGGNHHPIRRVERRRVSVRRHLPPYQAGYPVIIRRHALRHDMPYKDMKVLPDHCVEIGGRLMPARMLVNGISITFDMSTDSYDYFHVETDDHLVLLANGTPTAAHPKAAHPDAGPITIVGGTDSSCTWERDAAAPLCTDPAKIAPIYQELASRARALDLHPDDGAPRLTDDPGLMLVTSKGRVLRQAKRVGGLRTFMLPSGVEAVWVVSHVTTPLETGSQPQAEARSLGVLVGEVILNEAGHRREIAHHLKENHPGWYPLAPGRTDARWTDGQALLPLGRRTSNSISMLSLRILAGGPYLVSPGQEAIFQAPETNRKSEDPVDAKDLPPQALIVSRKPVPR</sequence>
<evidence type="ECO:0000313" key="4">
    <source>
        <dbReference type="Proteomes" id="UP000585665"/>
    </source>
</evidence>
<name>A0A850PFH2_9PROT</name>
<dbReference type="AlphaFoldDB" id="A0A850PFH2"/>
<evidence type="ECO:0000259" key="2">
    <source>
        <dbReference type="Pfam" id="PF13403"/>
    </source>
</evidence>
<evidence type="ECO:0000256" key="1">
    <source>
        <dbReference type="SAM" id="MobiDB-lite"/>
    </source>
</evidence>
<gene>
    <name evidence="3" type="ORF">HUK82_04750</name>
</gene>
<organism evidence="3 4">
    <name type="scientific">Ameyamaea chiangmaiensis</name>
    <dbReference type="NCBI Taxonomy" id="442969"/>
    <lineage>
        <taxon>Bacteria</taxon>
        <taxon>Pseudomonadati</taxon>
        <taxon>Pseudomonadota</taxon>
        <taxon>Alphaproteobacteria</taxon>
        <taxon>Acetobacterales</taxon>
        <taxon>Acetobacteraceae</taxon>
        <taxon>Ameyamaea</taxon>
    </lineage>
</organism>
<dbReference type="RefSeq" id="WP_176612849.1">
    <property type="nucleotide sequence ID" value="NZ_JABXXR010000019.1"/>
</dbReference>
<feature type="region of interest" description="Disordered" evidence="1">
    <location>
        <begin position="551"/>
        <end position="580"/>
    </location>
</feature>
<comment type="caution">
    <text evidence="3">The sequence shown here is derived from an EMBL/GenBank/DDBJ whole genome shotgun (WGS) entry which is preliminary data.</text>
</comment>
<dbReference type="InterPro" id="IPR036844">
    <property type="entry name" value="Hint_dom_sf"/>
</dbReference>
<proteinExistence type="predicted"/>